<gene>
    <name evidence="1" type="ORF">FCALED_LOCUS14584</name>
</gene>
<name>A0A9N9I9C3_9GLOM</name>
<evidence type="ECO:0000313" key="1">
    <source>
        <dbReference type="EMBL" id="CAG8724648.1"/>
    </source>
</evidence>
<proteinExistence type="predicted"/>
<comment type="caution">
    <text evidence="1">The sequence shown here is derived from an EMBL/GenBank/DDBJ whole genome shotgun (WGS) entry which is preliminary data.</text>
</comment>
<dbReference type="Proteomes" id="UP000789570">
    <property type="component" value="Unassembled WGS sequence"/>
</dbReference>
<feature type="non-terminal residue" evidence="1">
    <location>
        <position position="202"/>
    </location>
</feature>
<reference evidence="1" key="1">
    <citation type="submission" date="2021-06" db="EMBL/GenBank/DDBJ databases">
        <authorList>
            <person name="Kallberg Y."/>
            <person name="Tangrot J."/>
            <person name="Rosling A."/>
        </authorList>
    </citation>
    <scope>NUCLEOTIDE SEQUENCE</scope>
    <source>
        <strain evidence="1">UK204</strain>
    </source>
</reference>
<evidence type="ECO:0000313" key="2">
    <source>
        <dbReference type="Proteomes" id="UP000789570"/>
    </source>
</evidence>
<dbReference type="EMBL" id="CAJVPQ010010911">
    <property type="protein sequence ID" value="CAG8724648.1"/>
    <property type="molecule type" value="Genomic_DNA"/>
</dbReference>
<dbReference type="OrthoDB" id="2350782at2759"/>
<keyword evidence="2" id="KW-1185">Reference proteome</keyword>
<sequence length="202" mass="23742">KGSDPPIEFFLPNDNEYDSEETLDLFEYDLVKILDEEQNETLSSDIEMEKDDDVLLEEEYNDDIIICDDINNLQKIRENLRNKLHANKYFMEEIIPKLVLCKCGKKIWLDRDFRDKNLTTHDELSNCKYSGKGQQSIKVFFKPKKSKNEDENIIVKKVPCKGLCEEKYRKYVFNSPAEFGGSVRLDIAARELFLKLLKQNLD</sequence>
<dbReference type="AlphaFoldDB" id="A0A9N9I9C3"/>
<organism evidence="1 2">
    <name type="scientific">Funneliformis caledonium</name>
    <dbReference type="NCBI Taxonomy" id="1117310"/>
    <lineage>
        <taxon>Eukaryota</taxon>
        <taxon>Fungi</taxon>
        <taxon>Fungi incertae sedis</taxon>
        <taxon>Mucoromycota</taxon>
        <taxon>Glomeromycotina</taxon>
        <taxon>Glomeromycetes</taxon>
        <taxon>Glomerales</taxon>
        <taxon>Glomeraceae</taxon>
        <taxon>Funneliformis</taxon>
    </lineage>
</organism>
<accession>A0A9N9I9C3</accession>
<protein>
    <submittedName>
        <fullName evidence="1">2461_t:CDS:1</fullName>
    </submittedName>
</protein>